<feature type="region of interest" description="Disordered" evidence="1">
    <location>
        <begin position="369"/>
        <end position="423"/>
    </location>
</feature>
<evidence type="ECO:0000259" key="3">
    <source>
        <dbReference type="Pfam" id="PF02470"/>
    </source>
</evidence>
<dbReference type="PANTHER" id="PTHR33371">
    <property type="entry name" value="INTERMEMBRANE PHOSPHOLIPID TRANSPORT SYSTEM BINDING PROTEIN MLAD-RELATED"/>
    <property type="match status" value="1"/>
</dbReference>
<evidence type="ECO:0000256" key="1">
    <source>
        <dbReference type="SAM" id="MobiDB-lite"/>
    </source>
</evidence>
<accession>A0A840ESJ5</accession>
<protein>
    <submittedName>
        <fullName evidence="5">Phospholipid/cholesterol/gamma-HCH transport system substrate-binding protein</fullName>
    </submittedName>
</protein>
<reference evidence="5 6" key="1">
    <citation type="submission" date="2020-08" db="EMBL/GenBank/DDBJ databases">
        <title>Sequencing the genomes of 1000 actinobacteria strains.</title>
        <authorList>
            <person name="Klenk H.-P."/>
        </authorList>
    </citation>
    <scope>NUCLEOTIDE SEQUENCE [LARGE SCALE GENOMIC DNA]</scope>
    <source>
        <strain evidence="5 6">DSM 45298</strain>
    </source>
</reference>
<organism evidence="5 6">
    <name type="scientific">Gordonia humi</name>
    <dbReference type="NCBI Taxonomy" id="686429"/>
    <lineage>
        <taxon>Bacteria</taxon>
        <taxon>Bacillati</taxon>
        <taxon>Actinomycetota</taxon>
        <taxon>Actinomycetes</taxon>
        <taxon>Mycobacteriales</taxon>
        <taxon>Gordoniaceae</taxon>
        <taxon>Gordonia</taxon>
    </lineage>
</organism>
<dbReference type="Pfam" id="PF02470">
    <property type="entry name" value="MlaD"/>
    <property type="match status" value="1"/>
</dbReference>
<dbReference type="PANTHER" id="PTHR33371:SF15">
    <property type="entry name" value="LIPOPROTEIN LPRN"/>
    <property type="match status" value="1"/>
</dbReference>
<dbReference type="InterPro" id="IPR024516">
    <property type="entry name" value="Mce_C"/>
</dbReference>
<feature type="chain" id="PRO_5032611086" evidence="2">
    <location>
        <begin position="26"/>
        <end position="423"/>
    </location>
</feature>
<name>A0A840ESJ5_9ACTN</name>
<feature type="signal peptide" evidence="2">
    <location>
        <begin position="1"/>
        <end position="25"/>
    </location>
</feature>
<evidence type="ECO:0000256" key="2">
    <source>
        <dbReference type="SAM" id="SignalP"/>
    </source>
</evidence>
<evidence type="ECO:0000313" key="5">
    <source>
        <dbReference type="EMBL" id="MBB4134531.1"/>
    </source>
</evidence>
<dbReference type="AlphaFoldDB" id="A0A840ESJ5"/>
<dbReference type="RefSeq" id="WP_183369688.1">
    <property type="nucleotide sequence ID" value="NZ_BAABHL010000049.1"/>
</dbReference>
<feature type="domain" description="Mammalian cell entry C-terminal" evidence="4">
    <location>
        <begin position="185"/>
        <end position="320"/>
    </location>
</feature>
<dbReference type="EMBL" id="JACIFP010000001">
    <property type="protein sequence ID" value="MBB4134531.1"/>
    <property type="molecule type" value="Genomic_DNA"/>
</dbReference>
<keyword evidence="6" id="KW-1185">Reference proteome</keyword>
<sequence>MTGRRFRLAALAVSALLLVPVAACSNEPVSALSSIGARGTGDGAYTITARVPSAAGLVRNAPVMLHDTTVGSVGDITIKDWSAELTLRLEKGVKVPTGSHAMIGMTSVLGSSHIEIVPPEHPTGSYLAAGGGLALPNCPDQQNIAAPAAKPVPDINAAQQVDPCMYPTTEQVLSSLSVVLNGGGLSQVGDVVHELSQVFGGHDDELRTLVPRLNTLVSDLDAQTGNIISAMSGLDRLTAAINAQTPTVERALQSGPEILQLLVDQRKNLTTALGNVGDLSSTVNAVLDKNSDDIKSIVPDLRKLLEQLSQTGPALANSLRILLTFPFLEENIPTVVKGDYVNSDLVLDLTWSRLNKTMVASVTTGPEAVFGKPAAGAKRGTDPFRTPLVPGPTTTEKKDPANPKPSTSAPVRPATPSTKNGAN</sequence>
<feature type="domain" description="Mce/MlaD" evidence="3">
    <location>
        <begin position="44"/>
        <end position="119"/>
    </location>
</feature>
<evidence type="ECO:0000259" key="4">
    <source>
        <dbReference type="Pfam" id="PF11887"/>
    </source>
</evidence>
<evidence type="ECO:0000313" key="6">
    <source>
        <dbReference type="Proteomes" id="UP000551501"/>
    </source>
</evidence>
<comment type="caution">
    <text evidence="5">The sequence shown here is derived from an EMBL/GenBank/DDBJ whole genome shotgun (WGS) entry which is preliminary data.</text>
</comment>
<gene>
    <name evidence="5" type="ORF">BKA16_001083</name>
</gene>
<proteinExistence type="predicted"/>
<dbReference type="GO" id="GO:0005576">
    <property type="term" value="C:extracellular region"/>
    <property type="evidence" value="ECO:0007669"/>
    <property type="project" value="TreeGrafter"/>
</dbReference>
<dbReference type="Pfam" id="PF11887">
    <property type="entry name" value="Mce4_CUP1"/>
    <property type="match status" value="1"/>
</dbReference>
<dbReference type="InterPro" id="IPR003399">
    <property type="entry name" value="Mce/MlaD"/>
</dbReference>
<feature type="compositionally biased region" description="Polar residues" evidence="1">
    <location>
        <begin position="404"/>
        <end position="423"/>
    </location>
</feature>
<dbReference type="Proteomes" id="UP000551501">
    <property type="component" value="Unassembled WGS sequence"/>
</dbReference>
<keyword evidence="2" id="KW-0732">Signal</keyword>
<dbReference type="InterPro" id="IPR052336">
    <property type="entry name" value="MlaD_Phospholipid_Transporter"/>
</dbReference>